<dbReference type="Pfam" id="PF16208">
    <property type="entry name" value="Keratin_2_head"/>
    <property type="match status" value="1"/>
</dbReference>
<dbReference type="AlphaFoldDB" id="A0AAV2LX45"/>
<proteinExistence type="inferred from homology"/>
<reference evidence="7 8" key="1">
    <citation type="submission" date="2024-04" db="EMBL/GenBank/DDBJ databases">
        <authorList>
            <person name="Waldvogel A.-M."/>
            <person name="Schoenle A."/>
        </authorList>
    </citation>
    <scope>NUCLEOTIDE SEQUENCE [LARGE SCALE GENOMIC DNA]</scope>
</reference>
<protein>
    <recommendedName>
        <fullName evidence="6">IF rod domain-containing protein</fullName>
    </recommendedName>
</protein>
<feature type="coiled-coil region" evidence="5">
    <location>
        <begin position="97"/>
        <end position="173"/>
    </location>
</feature>
<evidence type="ECO:0000256" key="1">
    <source>
        <dbReference type="ARBA" id="ARBA00022754"/>
    </source>
</evidence>
<dbReference type="InterPro" id="IPR018039">
    <property type="entry name" value="IF_conserved"/>
</dbReference>
<dbReference type="FunFam" id="1.20.5.1160:FF:000001">
    <property type="entry name" value="Keratin type II"/>
    <property type="match status" value="1"/>
</dbReference>
<evidence type="ECO:0000256" key="3">
    <source>
        <dbReference type="ARBA" id="ARBA00061646"/>
    </source>
</evidence>
<evidence type="ECO:0000256" key="4">
    <source>
        <dbReference type="RuleBase" id="RU000685"/>
    </source>
</evidence>
<dbReference type="SUPFAM" id="SSF64593">
    <property type="entry name" value="Intermediate filament protein, coiled coil region"/>
    <property type="match status" value="2"/>
</dbReference>
<dbReference type="EMBL" id="OZ035827">
    <property type="protein sequence ID" value="CAL1605626.1"/>
    <property type="molecule type" value="Genomic_DNA"/>
</dbReference>
<evidence type="ECO:0000256" key="2">
    <source>
        <dbReference type="ARBA" id="ARBA00023054"/>
    </source>
</evidence>
<comment type="similarity">
    <text evidence="3 4">Belongs to the intermediate filament family.</text>
</comment>
<dbReference type="PRINTS" id="PR01276">
    <property type="entry name" value="TYPE2KERATIN"/>
</dbReference>
<keyword evidence="1 4" id="KW-0403">Intermediate filament</keyword>
<dbReference type="GO" id="GO:0030280">
    <property type="term" value="F:structural constituent of skin epidermis"/>
    <property type="evidence" value="ECO:0007669"/>
    <property type="project" value="TreeGrafter"/>
</dbReference>
<dbReference type="PROSITE" id="PS51842">
    <property type="entry name" value="IF_ROD_2"/>
    <property type="match status" value="1"/>
</dbReference>
<evidence type="ECO:0000256" key="5">
    <source>
        <dbReference type="SAM" id="Coils"/>
    </source>
</evidence>
<name>A0AAV2LX45_KNICA</name>
<dbReference type="InterPro" id="IPR003054">
    <property type="entry name" value="Keratin_II"/>
</dbReference>
<dbReference type="SMART" id="SM01391">
    <property type="entry name" value="Filament"/>
    <property type="match status" value="1"/>
</dbReference>
<gene>
    <name evidence="7" type="ORF">KC01_LOCUS32969</name>
</gene>
<dbReference type="Gene3D" id="1.20.5.170">
    <property type="match status" value="1"/>
</dbReference>
<dbReference type="InterPro" id="IPR039008">
    <property type="entry name" value="IF_rod_dom"/>
</dbReference>
<dbReference type="GO" id="GO:0005615">
    <property type="term" value="C:extracellular space"/>
    <property type="evidence" value="ECO:0007669"/>
    <property type="project" value="TreeGrafter"/>
</dbReference>
<dbReference type="Pfam" id="PF00038">
    <property type="entry name" value="Filament"/>
    <property type="match status" value="1"/>
</dbReference>
<sequence>MTFLGGKNADLSCGITKNQTSTMSLRSKRSGSRPGLYASSGFSSMSMGSYNIPNMSNGVNMGPPITAVTINQSLLAPVNISIDPTVQAVRTQEKEHIKTLNNRFASFIDKVRNLEQENKMLETKWSMLDGQTKAVSQTEPMLKAYIASLQRQLEHLNNDKSRLEMENAVMHKNVGDYKSKYEDEISRRNDAENDFVLLKKDVDSGYLSKVELHDKVISIDEEVNFLKAVYDAEIRELQESMKETSVVVQMDNSRGLNMEKTLADVKNQYEEIAGRSRVEAENWYKTKFDKMAEEADQYGSELKNSKSEISELTRMIGRLRNEIEAVKAQRAALEAQIREAEERGDLAIRDANARIHDLELALQRAKQDMARQLREYQELMNVKLGLDIEISTYRKLLEGEEQRLGQETIFNIQTVPNRSYSKNKLQRRTSGPLVIKTVETNDVTYNNDL</sequence>
<dbReference type="PANTHER" id="PTHR45616">
    <property type="entry name" value="GATA-TYPE DOMAIN-CONTAINING PROTEIN"/>
    <property type="match status" value="1"/>
</dbReference>
<dbReference type="InterPro" id="IPR032444">
    <property type="entry name" value="Keratin_2_head"/>
</dbReference>
<dbReference type="FunFam" id="1.20.5.170:FF:000004">
    <property type="entry name" value="Keratin, type II cytoskeletal 5"/>
    <property type="match status" value="1"/>
</dbReference>
<dbReference type="Gene3D" id="1.20.5.500">
    <property type="entry name" value="Single helix bin"/>
    <property type="match status" value="1"/>
</dbReference>
<dbReference type="PROSITE" id="PS00226">
    <property type="entry name" value="IF_ROD_1"/>
    <property type="match status" value="1"/>
</dbReference>
<keyword evidence="8" id="KW-1185">Reference proteome</keyword>
<dbReference type="PANTHER" id="PTHR45616:SF9">
    <property type="entry name" value="KERATIN, TYPE II CYTOSKELETAL 8-RELATED"/>
    <property type="match status" value="1"/>
</dbReference>
<feature type="domain" description="IF rod" evidence="6">
    <location>
        <begin position="93"/>
        <end position="404"/>
    </location>
</feature>
<feature type="coiled-coil region" evidence="5">
    <location>
        <begin position="295"/>
        <end position="382"/>
    </location>
</feature>
<dbReference type="GO" id="GO:0031424">
    <property type="term" value="P:keratinization"/>
    <property type="evidence" value="ECO:0007669"/>
    <property type="project" value="TreeGrafter"/>
</dbReference>
<dbReference type="GO" id="GO:0045095">
    <property type="term" value="C:keratin filament"/>
    <property type="evidence" value="ECO:0007669"/>
    <property type="project" value="InterPro"/>
</dbReference>
<evidence type="ECO:0000313" key="7">
    <source>
        <dbReference type="EMBL" id="CAL1605626.1"/>
    </source>
</evidence>
<dbReference type="Proteomes" id="UP001497482">
    <property type="component" value="Chromosome 5"/>
</dbReference>
<evidence type="ECO:0000259" key="6">
    <source>
        <dbReference type="PROSITE" id="PS51842"/>
    </source>
</evidence>
<dbReference type="Gene3D" id="1.20.5.1160">
    <property type="entry name" value="Vasodilator-stimulated phosphoprotein"/>
    <property type="match status" value="1"/>
</dbReference>
<dbReference type="GO" id="GO:0045109">
    <property type="term" value="P:intermediate filament organization"/>
    <property type="evidence" value="ECO:0007669"/>
    <property type="project" value="TreeGrafter"/>
</dbReference>
<accession>A0AAV2LX45</accession>
<evidence type="ECO:0000313" key="8">
    <source>
        <dbReference type="Proteomes" id="UP001497482"/>
    </source>
</evidence>
<organism evidence="7 8">
    <name type="scientific">Knipowitschia caucasica</name>
    <name type="common">Caucasian dwarf goby</name>
    <name type="synonym">Pomatoschistus caucasicus</name>
    <dbReference type="NCBI Taxonomy" id="637954"/>
    <lineage>
        <taxon>Eukaryota</taxon>
        <taxon>Metazoa</taxon>
        <taxon>Chordata</taxon>
        <taxon>Craniata</taxon>
        <taxon>Vertebrata</taxon>
        <taxon>Euteleostomi</taxon>
        <taxon>Actinopterygii</taxon>
        <taxon>Neopterygii</taxon>
        <taxon>Teleostei</taxon>
        <taxon>Neoteleostei</taxon>
        <taxon>Acanthomorphata</taxon>
        <taxon>Gobiaria</taxon>
        <taxon>Gobiiformes</taxon>
        <taxon>Gobioidei</taxon>
        <taxon>Gobiidae</taxon>
        <taxon>Gobiinae</taxon>
        <taxon>Knipowitschia</taxon>
    </lineage>
</organism>
<dbReference type="FunFam" id="1.20.5.500:FF:000001">
    <property type="entry name" value="Type II keratin 23"/>
    <property type="match status" value="1"/>
</dbReference>
<keyword evidence="2 5" id="KW-0175">Coiled coil</keyword>